<keyword evidence="1" id="KW-0106">Calcium</keyword>
<dbReference type="GO" id="GO:0005509">
    <property type="term" value="F:calcium ion binding"/>
    <property type="evidence" value="ECO:0007669"/>
    <property type="project" value="InterPro"/>
</dbReference>
<dbReference type="Gene3D" id="1.10.238.10">
    <property type="entry name" value="EF-hand"/>
    <property type="match status" value="1"/>
</dbReference>
<dbReference type="Pfam" id="PF00036">
    <property type="entry name" value="EF-hand_1"/>
    <property type="match status" value="1"/>
</dbReference>
<name>A9PEC3_POPTR</name>
<dbReference type="PROSITE" id="PS50222">
    <property type="entry name" value="EF_HAND_2"/>
    <property type="match status" value="2"/>
</dbReference>
<dbReference type="SUPFAM" id="SSF47473">
    <property type="entry name" value="EF-hand"/>
    <property type="match status" value="1"/>
</dbReference>
<proteinExistence type="evidence at transcript level"/>
<protein>
    <recommendedName>
        <fullName evidence="2">EF-hand domain-containing protein</fullName>
    </recommendedName>
</protein>
<evidence type="ECO:0000256" key="1">
    <source>
        <dbReference type="ARBA" id="ARBA00022837"/>
    </source>
</evidence>
<feature type="domain" description="EF-hand" evidence="2">
    <location>
        <begin position="58"/>
        <end position="85"/>
    </location>
</feature>
<dbReference type="ExpressionAtlas" id="A9PEC3">
    <property type="expression patterns" value="differential"/>
</dbReference>
<evidence type="ECO:0000259" key="2">
    <source>
        <dbReference type="PROSITE" id="PS50222"/>
    </source>
</evidence>
<dbReference type="PROSITE" id="PS00018">
    <property type="entry name" value="EF_HAND_1"/>
    <property type="match status" value="1"/>
</dbReference>
<accession>A9PEC3</accession>
<sequence>MEEIRRAAGAYYENLPDEEKRNARFSFNEMDKNKDGKINLDEYVAYLKKDNNTVLPSLFTALDKDGNGTLDFDEAIVLYYIMQSGRAIICQSCKTFLAGAYFTCSQCFFNDDDSVSTFDVCCDCYGGKKFRHNDGHIFCDNYTLLCRSRSATQAAPIQKRTKVLNILKKGLQVAGITSSDLEGISTDIGDGIGDGEGSSKSNCSIM</sequence>
<evidence type="ECO:0000313" key="3">
    <source>
        <dbReference type="EMBL" id="ABK94726.1"/>
    </source>
</evidence>
<dbReference type="InterPro" id="IPR018247">
    <property type="entry name" value="EF_Hand_1_Ca_BS"/>
</dbReference>
<dbReference type="SMART" id="SM00054">
    <property type="entry name" value="EFh"/>
    <property type="match status" value="2"/>
</dbReference>
<dbReference type="AlphaFoldDB" id="A9PEC3"/>
<reference evidence="3" key="1">
    <citation type="journal article" date="2008" name="BMC Genomics">
        <title>Analysis of 4,664 high-quality sequence-finished poplar full-length cDNA clones and their utility for the discovery of genes responding to insect feeding.</title>
        <authorList>
            <person name="Ralph S.G."/>
            <person name="Chun H.J."/>
            <person name="Cooper D."/>
            <person name="Kirkpatrick R."/>
            <person name="Kolosova N."/>
            <person name="Gunter L."/>
            <person name="Tuskan G.A."/>
            <person name="Douglas C.J."/>
            <person name="Holt R.A."/>
            <person name="Jones S.J."/>
            <person name="Marra M.A."/>
            <person name="Bohlmann J."/>
        </authorList>
    </citation>
    <scope>NUCLEOTIDE SEQUENCE</scope>
    <source>
        <tissue evidence="3">Young and mature leaves</tissue>
    </source>
</reference>
<feature type="domain" description="EF-hand" evidence="2">
    <location>
        <begin position="18"/>
        <end position="53"/>
    </location>
</feature>
<dbReference type="InterPro" id="IPR011992">
    <property type="entry name" value="EF-hand-dom_pair"/>
</dbReference>
<dbReference type="EMBL" id="EF146670">
    <property type="protein sequence ID" value="ABK94726.1"/>
    <property type="molecule type" value="mRNA"/>
</dbReference>
<organism evidence="3">
    <name type="scientific">Populus trichocarpa</name>
    <name type="common">Western balsam poplar</name>
    <name type="synonym">Populus balsamifera subsp. trichocarpa</name>
    <dbReference type="NCBI Taxonomy" id="3694"/>
    <lineage>
        <taxon>Eukaryota</taxon>
        <taxon>Viridiplantae</taxon>
        <taxon>Streptophyta</taxon>
        <taxon>Embryophyta</taxon>
        <taxon>Tracheophyta</taxon>
        <taxon>Spermatophyta</taxon>
        <taxon>Magnoliopsida</taxon>
        <taxon>eudicotyledons</taxon>
        <taxon>Gunneridae</taxon>
        <taxon>Pentapetalae</taxon>
        <taxon>rosids</taxon>
        <taxon>fabids</taxon>
        <taxon>Malpighiales</taxon>
        <taxon>Salicaceae</taxon>
        <taxon>Saliceae</taxon>
        <taxon>Populus</taxon>
    </lineage>
</organism>
<dbReference type="Pfam" id="PF13833">
    <property type="entry name" value="EF-hand_8"/>
    <property type="match status" value="1"/>
</dbReference>
<dbReference type="InterPro" id="IPR002048">
    <property type="entry name" value="EF_hand_dom"/>
</dbReference>